<dbReference type="Pfam" id="PF00754">
    <property type="entry name" value="F5_F8_type_C"/>
    <property type="match status" value="1"/>
</dbReference>
<organism evidence="8">
    <name type="scientific">Chryseobacterium sp. B5</name>
    <dbReference type="NCBI Taxonomy" id="2050562"/>
    <lineage>
        <taxon>Bacteria</taxon>
        <taxon>Pseudomonadati</taxon>
        <taxon>Bacteroidota</taxon>
        <taxon>Flavobacteriia</taxon>
        <taxon>Flavobacteriales</taxon>
        <taxon>Weeksellaceae</taxon>
        <taxon>Chryseobacterium group</taxon>
        <taxon>Chryseobacterium</taxon>
    </lineage>
</organism>
<dbReference type="EMBL" id="PEKC01000079">
    <property type="protein sequence ID" value="PII34792.1"/>
    <property type="molecule type" value="Genomic_DNA"/>
</dbReference>
<dbReference type="PANTHER" id="PTHR43806">
    <property type="entry name" value="PEPTIDASE S8"/>
    <property type="match status" value="1"/>
</dbReference>
<dbReference type="CDD" id="cd00306">
    <property type="entry name" value="Peptidases_S8_S53"/>
    <property type="match status" value="1"/>
</dbReference>
<dbReference type="GO" id="GO:0005615">
    <property type="term" value="C:extracellular space"/>
    <property type="evidence" value="ECO:0007669"/>
    <property type="project" value="TreeGrafter"/>
</dbReference>
<comment type="similarity">
    <text evidence="1">Belongs to the peptidase S8 family.</text>
</comment>
<evidence type="ECO:0000256" key="5">
    <source>
        <dbReference type="SAM" id="SignalP"/>
    </source>
</evidence>
<dbReference type="PROSITE" id="PS00138">
    <property type="entry name" value="SUBTILASE_SER"/>
    <property type="match status" value="1"/>
</dbReference>
<gene>
    <name evidence="8" type="ORF">CTI11_18225</name>
</gene>
<dbReference type="Gene3D" id="2.60.120.260">
    <property type="entry name" value="Galactose-binding domain-like"/>
    <property type="match status" value="1"/>
</dbReference>
<evidence type="ECO:0000256" key="2">
    <source>
        <dbReference type="ARBA" id="ARBA00022670"/>
    </source>
</evidence>
<sequence>MMPATQFDREYLMRFIMKPRLFAIALGVIAFTSAAQADVGQFPYKEKPFKLLIKNGLGQHGFSSINSLYRIHLNPFVLQKIEMDLAAAGLNETPSDSAIQRSVQYVAEKILEQHNIQIESITSWVSPAIYARMDQSAAEKIILMNEVSGIHEEEFNKNSAVFSQASGDIYDGNEIVSWAKLATNTNDTITTSNKYYLIDQSAYDQPNEINFETHNASSPSDRNYHVIHVAGLIGGMRNNSLVRGINPGQPIKLFGMAGTLPLEKLDEALRNADLNDDFAVGSLSINIPPDVTNTHAWNKSVGWALRAASNRLFMALSSGNFYGGVPATPDSPNACNHAYNYQGSSRTNDGIMVVGGLDRNGARWAGGDWELEPAYGNENYTFQIKGSTIGPCIEAWAPAHQITSTSSRGGTRVSSGTSYAAPIVAAIASRYGNSQTRPIERETYIRNSLQSTGYTEWGIPLKKIVYTSPAAHYIPKRLPIISATSPTNPTNVHTVYDGRFYDINNYWNAGAPWGEITVDLGSIKTVTSVRLTMRSHLTPDNGALRPVNFAVWGGSSANAVNTNLAYYNEPDHSDLGPVYIEFPSTSTRYVKIEGASHDSWLAFAEIEVYGY</sequence>
<dbReference type="PANTHER" id="PTHR43806:SF11">
    <property type="entry name" value="CEREVISIN-RELATED"/>
    <property type="match status" value="1"/>
</dbReference>
<evidence type="ECO:0000313" key="8">
    <source>
        <dbReference type="EMBL" id="PII34792.1"/>
    </source>
</evidence>
<dbReference type="SUPFAM" id="SSF52743">
    <property type="entry name" value="Subtilisin-like"/>
    <property type="match status" value="1"/>
</dbReference>
<evidence type="ECO:0000256" key="3">
    <source>
        <dbReference type="ARBA" id="ARBA00022801"/>
    </source>
</evidence>
<feature type="domain" description="F5/8 type C" evidence="7">
    <location>
        <begin position="481"/>
        <end position="605"/>
    </location>
</feature>
<evidence type="ECO:0000259" key="7">
    <source>
        <dbReference type="Pfam" id="PF00754"/>
    </source>
</evidence>
<feature type="signal peptide" evidence="5">
    <location>
        <begin position="1"/>
        <end position="37"/>
    </location>
</feature>
<dbReference type="GO" id="GO:0004252">
    <property type="term" value="F:serine-type endopeptidase activity"/>
    <property type="evidence" value="ECO:0007669"/>
    <property type="project" value="InterPro"/>
</dbReference>
<dbReference type="Gene3D" id="3.40.50.200">
    <property type="entry name" value="Peptidase S8/S53 domain"/>
    <property type="match status" value="1"/>
</dbReference>
<evidence type="ECO:0000259" key="6">
    <source>
        <dbReference type="Pfam" id="PF00082"/>
    </source>
</evidence>
<evidence type="ECO:0000256" key="1">
    <source>
        <dbReference type="ARBA" id="ARBA00011073"/>
    </source>
</evidence>
<keyword evidence="4" id="KW-0720">Serine protease</keyword>
<reference evidence="8" key="1">
    <citation type="submission" date="2017-10" db="EMBL/GenBank/DDBJ databases">
        <title>Chryseobacterium sp. B5 is a hydrocarbonoclastic and plant growth promoting bacterium.</title>
        <authorList>
            <person name="Thijs S."/>
            <person name="Gkorezis P."/>
            <person name="Van Hamme J."/>
        </authorList>
    </citation>
    <scope>NUCLEOTIDE SEQUENCE</scope>
    <source>
        <strain evidence="8">B5</strain>
    </source>
</reference>
<name>A0A2G7T4D7_9FLAO</name>
<keyword evidence="5" id="KW-0732">Signal</keyword>
<dbReference type="AlphaFoldDB" id="A0A2G7T4D7"/>
<dbReference type="InterPro" id="IPR000421">
    <property type="entry name" value="FA58C"/>
</dbReference>
<dbReference type="InterPro" id="IPR008979">
    <property type="entry name" value="Galactose-bd-like_sf"/>
</dbReference>
<comment type="caution">
    <text evidence="8">The sequence shown here is derived from an EMBL/GenBank/DDBJ whole genome shotgun (WGS) entry which is preliminary data.</text>
</comment>
<protein>
    <submittedName>
        <fullName evidence="8">Uncharacterized protein</fullName>
    </submittedName>
</protein>
<keyword evidence="2" id="KW-0645">Protease</keyword>
<feature type="domain" description="Peptidase S8/S53" evidence="6">
    <location>
        <begin position="196"/>
        <end position="430"/>
    </location>
</feature>
<dbReference type="GO" id="GO:0006508">
    <property type="term" value="P:proteolysis"/>
    <property type="evidence" value="ECO:0007669"/>
    <property type="project" value="UniProtKB-KW"/>
</dbReference>
<proteinExistence type="inferred from homology"/>
<dbReference type="InterPro" id="IPR023828">
    <property type="entry name" value="Peptidase_S8_Ser-AS"/>
</dbReference>
<dbReference type="InterPro" id="IPR000209">
    <property type="entry name" value="Peptidase_S8/S53_dom"/>
</dbReference>
<accession>A0A2G7T4D7</accession>
<dbReference type="SUPFAM" id="SSF49785">
    <property type="entry name" value="Galactose-binding domain-like"/>
    <property type="match status" value="1"/>
</dbReference>
<feature type="chain" id="PRO_5013613892" evidence="5">
    <location>
        <begin position="38"/>
        <end position="611"/>
    </location>
</feature>
<keyword evidence="3" id="KW-0378">Hydrolase</keyword>
<dbReference type="InterPro" id="IPR036852">
    <property type="entry name" value="Peptidase_S8/S53_dom_sf"/>
</dbReference>
<evidence type="ECO:0000256" key="4">
    <source>
        <dbReference type="ARBA" id="ARBA00022825"/>
    </source>
</evidence>
<dbReference type="Pfam" id="PF00082">
    <property type="entry name" value="Peptidase_S8"/>
    <property type="match status" value="1"/>
</dbReference>
<dbReference type="InterPro" id="IPR050131">
    <property type="entry name" value="Peptidase_S8_subtilisin-like"/>
</dbReference>